<sequence>MRLPSIPARRITAKAVAVTALAAGAAVALQPAAPASAACADVDVVVARGTGEPGTLGLIVGDPVYAALQRRIAFRSLKAYAVDYPASLLPGSASQGNTDLVDHVTAEARSCPNQKFVLVGYSQGANVVDNSIGVSSDGALVGGPITKTIPASVEPRVAAVLLFGNPIRAIGRRVTGTYASRTLDICADGDPICGGGANILAHLSYGNYADQAARFAADRV</sequence>
<evidence type="ECO:0000256" key="6">
    <source>
        <dbReference type="ARBA" id="ARBA00022801"/>
    </source>
</evidence>
<keyword evidence="10" id="KW-1185">Reference proteome</keyword>
<feature type="chain" id="PRO_5040891142" evidence="8">
    <location>
        <begin position="38"/>
        <end position="220"/>
    </location>
</feature>
<keyword evidence="7" id="KW-1015">Disulfide bond</keyword>
<comment type="caution">
    <text evidence="9">The sequence shown here is derived from an EMBL/GenBank/DDBJ whole genome shotgun (WGS) entry which is preliminary data.</text>
</comment>
<dbReference type="PROSITE" id="PS00931">
    <property type="entry name" value="CUTINASE_2"/>
    <property type="match status" value="1"/>
</dbReference>
<keyword evidence="4" id="KW-0964">Secreted</keyword>
<dbReference type="PANTHER" id="PTHR33630">
    <property type="entry name" value="CUTINASE RV1984C-RELATED-RELATED"/>
    <property type="match status" value="1"/>
</dbReference>
<reference evidence="9" key="1">
    <citation type="submission" date="2023-02" db="EMBL/GenBank/DDBJ databases">
        <title>Actinomadura rubrobrunea NBRC 14622.</title>
        <authorList>
            <person name="Ichikawa N."/>
            <person name="Sato H."/>
            <person name="Tonouchi N."/>
        </authorList>
    </citation>
    <scope>NUCLEOTIDE SEQUENCE</scope>
    <source>
        <strain evidence="9">NBRC 14622</strain>
    </source>
</reference>
<evidence type="ECO:0000256" key="3">
    <source>
        <dbReference type="ARBA" id="ARBA00022487"/>
    </source>
</evidence>
<dbReference type="InterPro" id="IPR006311">
    <property type="entry name" value="TAT_signal"/>
</dbReference>
<dbReference type="GO" id="GO:0005576">
    <property type="term" value="C:extracellular region"/>
    <property type="evidence" value="ECO:0007669"/>
    <property type="project" value="UniProtKB-SubCell"/>
</dbReference>
<feature type="signal peptide" evidence="8">
    <location>
        <begin position="1"/>
        <end position="37"/>
    </location>
</feature>
<dbReference type="InterPro" id="IPR043579">
    <property type="entry name" value="CUTINASE_2"/>
</dbReference>
<dbReference type="SUPFAM" id="SSF53474">
    <property type="entry name" value="alpha/beta-Hydrolases"/>
    <property type="match status" value="1"/>
</dbReference>
<keyword evidence="6" id="KW-0378">Hydrolase</keyword>
<dbReference type="GO" id="GO:0052689">
    <property type="term" value="F:carboxylic ester hydrolase activity"/>
    <property type="evidence" value="ECO:0007669"/>
    <property type="project" value="UniProtKB-KW"/>
</dbReference>
<dbReference type="EMBL" id="BSRZ01000025">
    <property type="protein sequence ID" value="GLW67503.1"/>
    <property type="molecule type" value="Genomic_DNA"/>
</dbReference>
<evidence type="ECO:0000256" key="2">
    <source>
        <dbReference type="ARBA" id="ARBA00007534"/>
    </source>
</evidence>
<dbReference type="Proteomes" id="UP001165124">
    <property type="component" value="Unassembled WGS sequence"/>
</dbReference>
<evidence type="ECO:0000256" key="1">
    <source>
        <dbReference type="ARBA" id="ARBA00004613"/>
    </source>
</evidence>
<accession>A0A9W6UYR9</accession>
<protein>
    <submittedName>
        <fullName evidence="9">Cutinase</fullName>
    </submittedName>
</protein>
<evidence type="ECO:0000313" key="10">
    <source>
        <dbReference type="Proteomes" id="UP001165124"/>
    </source>
</evidence>
<proteinExistence type="inferred from homology"/>
<name>A0A9W6UYR9_9ACTN</name>
<comment type="subcellular location">
    <subcellularLocation>
        <location evidence="1">Secreted</location>
    </subcellularLocation>
</comment>
<gene>
    <name evidence="9" type="primary">cut2</name>
    <name evidence="9" type="ORF">Arub01_57460</name>
</gene>
<comment type="similarity">
    <text evidence="2">Belongs to the cutinase family.</text>
</comment>
<dbReference type="AlphaFoldDB" id="A0A9W6UYR9"/>
<evidence type="ECO:0000256" key="7">
    <source>
        <dbReference type="ARBA" id="ARBA00023157"/>
    </source>
</evidence>
<dbReference type="Pfam" id="PF01083">
    <property type="entry name" value="Cutinase"/>
    <property type="match status" value="1"/>
</dbReference>
<dbReference type="PROSITE" id="PS51318">
    <property type="entry name" value="TAT"/>
    <property type="match status" value="1"/>
</dbReference>
<dbReference type="RefSeq" id="WP_067918552.1">
    <property type="nucleotide sequence ID" value="NZ_BSRZ01000025.1"/>
</dbReference>
<evidence type="ECO:0000256" key="5">
    <source>
        <dbReference type="ARBA" id="ARBA00022729"/>
    </source>
</evidence>
<dbReference type="PANTHER" id="PTHR33630:SF9">
    <property type="entry name" value="CUTINASE 4"/>
    <property type="match status" value="1"/>
</dbReference>
<keyword evidence="3" id="KW-0719">Serine esterase</keyword>
<evidence type="ECO:0000256" key="4">
    <source>
        <dbReference type="ARBA" id="ARBA00022525"/>
    </source>
</evidence>
<evidence type="ECO:0000313" key="9">
    <source>
        <dbReference type="EMBL" id="GLW67503.1"/>
    </source>
</evidence>
<keyword evidence="5 8" id="KW-0732">Signal</keyword>
<organism evidence="9 10">
    <name type="scientific">Actinomadura rubrobrunea</name>
    <dbReference type="NCBI Taxonomy" id="115335"/>
    <lineage>
        <taxon>Bacteria</taxon>
        <taxon>Bacillati</taxon>
        <taxon>Actinomycetota</taxon>
        <taxon>Actinomycetes</taxon>
        <taxon>Streptosporangiales</taxon>
        <taxon>Thermomonosporaceae</taxon>
        <taxon>Actinomadura</taxon>
    </lineage>
</organism>
<dbReference type="SMART" id="SM01110">
    <property type="entry name" value="Cutinase"/>
    <property type="match status" value="1"/>
</dbReference>
<dbReference type="InterPro" id="IPR000675">
    <property type="entry name" value="Cutinase/axe"/>
</dbReference>
<evidence type="ECO:0000256" key="8">
    <source>
        <dbReference type="SAM" id="SignalP"/>
    </source>
</evidence>
<dbReference type="Gene3D" id="3.40.50.1820">
    <property type="entry name" value="alpha/beta hydrolase"/>
    <property type="match status" value="1"/>
</dbReference>
<dbReference type="InterPro" id="IPR029058">
    <property type="entry name" value="AB_hydrolase_fold"/>
</dbReference>